<dbReference type="Proteomes" id="UP001519460">
    <property type="component" value="Unassembled WGS sequence"/>
</dbReference>
<feature type="region of interest" description="Disordered" evidence="1">
    <location>
        <begin position="321"/>
        <end position="397"/>
    </location>
</feature>
<protein>
    <submittedName>
        <fullName evidence="2">Uncharacterized protein</fullName>
    </submittedName>
</protein>
<feature type="compositionally biased region" description="Polar residues" evidence="1">
    <location>
        <begin position="347"/>
        <end position="356"/>
    </location>
</feature>
<feature type="compositionally biased region" description="Polar residues" evidence="1">
    <location>
        <begin position="363"/>
        <end position="384"/>
    </location>
</feature>
<sequence>AITELSRKKESIWPTLLKKFKLRSRHERRILLKVLIKLLKQYYIEVPSNIKDQLSCGLPCTCPEPPKPPSGSSPEFMSKVHMWLENGKLSGRGLGTRRTPTAESRNKEAADNALRLNLRTDDDLKEFMRAILPDFLGAVSPREDGFIDMLYSADVLTETDNESLSGKDVRNRTEQSVAAELCQRYPHIIPKRFIVTTKTEAGTNRSLTRDKQTVDKCLRHAIQSGIRVKQVADTLFHTDLICYETYSKISFDKIEEEKAWTEIFAAFRDCSEDEDKHLLSLLRANHVLFVPEELEDMRKHGFPCTCDSPAVIPPTSSFHPDKKVCLSRRPPENSSRASDNSAESSSVTRSQTTVKWNSEHHTNVSSASSDTGLHMQGNTVQADSVPTVARSGVSEENISLTNMSQSRPAPKWRKVVERCV</sequence>
<evidence type="ECO:0000256" key="1">
    <source>
        <dbReference type="SAM" id="MobiDB-lite"/>
    </source>
</evidence>
<dbReference type="EMBL" id="JACVVK020000665">
    <property type="protein sequence ID" value="KAK7458008.1"/>
    <property type="molecule type" value="Genomic_DNA"/>
</dbReference>
<keyword evidence="3" id="KW-1185">Reference proteome</keyword>
<dbReference type="AlphaFoldDB" id="A0ABD0J4B0"/>
<evidence type="ECO:0000313" key="2">
    <source>
        <dbReference type="EMBL" id="KAK7458008.1"/>
    </source>
</evidence>
<feature type="non-terminal residue" evidence="2">
    <location>
        <position position="1"/>
    </location>
</feature>
<proteinExistence type="predicted"/>
<accession>A0ABD0J4B0</accession>
<organism evidence="2 3">
    <name type="scientific">Batillaria attramentaria</name>
    <dbReference type="NCBI Taxonomy" id="370345"/>
    <lineage>
        <taxon>Eukaryota</taxon>
        <taxon>Metazoa</taxon>
        <taxon>Spiralia</taxon>
        <taxon>Lophotrochozoa</taxon>
        <taxon>Mollusca</taxon>
        <taxon>Gastropoda</taxon>
        <taxon>Caenogastropoda</taxon>
        <taxon>Sorbeoconcha</taxon>
        <taxon>Cerithioidea</taxon>
        <taxon>Batillariidae</taxon>
        <taxon>Batillaria</taxon>
    </lineage>
</organism>
<comment type="caution">
    <text evidence="2">The sequence shown here is derived from an EMBL/GenBank/DDBJ whole genome shotgun (WGS) entry which is preliminary data.</text>
</comment>
<gene>
    <name evidence="2" type="ORF">BaRGS_00039129</name>
</gene>
<reference evidence="2 3" key="1">
    <citation type="journal article" date="2023" name="Sci. Data">
        <title>Genome assembly of the Korean intertidal mud-creeper Batillaria attramentaria.</title>
        <authorList>
            <person name="Patra A.K."/>
            <person name="Ho P.T."/>
            <person name="Jun S."/>
            <person name="Lee S.J."/>
            <person name="Kim Y."/>
            <person name="Won Y.J."/>
        </authorList>
    </citation>
    <scope>NUCLEOTIDE SEQUENCE [LARGE SCALE GENOMIC DNA]</scope>
    <source>
        <strain evidence="2">Wonlab-2016</strain>
    </source>
</reference>
<evidence type="ECO:0000313" key="3">
    <source>
        <dbReference type="Proteomes" id="UP001519460"/>
    </source>
</evidence>
<name>A0ABD0J4B0_9CAEN</name>
<feature type="compositionally biased region" description="Low complexity" evidence="1">
    <location>
        <begin position="332"/>
        <end position="346"/>
    </location>
</feature>